<organism evidence="1 2">
    <name type="scientific">Gossypium barbadense</name>
    <name type="common">Sea Island cotton</name>
    <name type="synonym">Hibiscus barbadensis</name>
    <dbReference type="NCBI Taxonomy" id="3634"/>
    <lineage>
        <taxon>Eukaryota</taxon>
        <taxon>Viridiplantae</taxon>
        <taxon>Streptophyta</taxon>
        <taxon>Embryophyta</taxon>
        <taxon>Tracheophyta</taxon>
        <taxon>Spermatophyta</taxon>
        <taxon>Magnoliopsida</taxon>
        <taxon>eudicotyledons</taxon>
        <taxon>Gunneridae</taxon>
        <taxon>Pentapetalae</taxon>
        <taxon>rosids</taxon>
        <taxon>malvids</taxon>
        <taxon>Malvales</taxon>
        <taxon>Malvaceae</taxon>
        <taxon>Malvoideae</taxon>
        <taxon>Gossypium</taxon>
    </lineage>
</organism>
<dbReference type="AlphaFoldDB" id="A0A2P5XFB2"/>
<reference evidence="1 2" key="1">
    <citation type="submission" date="2015-01" db="EMBL/GenBank/DDBJ databases">
        <title>Genome of allotetraploid Gossypium barbadense reveals genomic plasticity and fiber elongation in cotton evolution.</title>
        <authorList>
            <person name="Chen X."/>
            <person name="Liu X."/>
            <person name="Zhao B."/>
            <person name="Zheng H."/>
            <person name="Hu Y."/>
            <person name="Lu G."/>
            <person name="Yang C."/>
            <person name="Chen J."/>
            <person name="Shan C."/>
            <person name="Zhang L."/>
            <person name="Zhou Y."/>
            <person name="Wang L."/>
            <person name="Guo W."/>
            <person name="Bai Y."/>
            <person name="Ruan J."/>
            <person name="Shangguan X."/>
            <person name="Mao Y."/>
            <person name="Jiang J."/>
            <person name="Zhu Y."/>
            <person name="Lei J."/>
            <person name="Kang H."/>
            <person name="Chen S."/>
            <person name="He X."/>
            <person name="Wang R."/>
            <person name="Wang Y."/>
            <person name="Chen J."/>
            <person name="Wang L."/>
            <person name="Yu S."/>
            <person name="Wang B."/>
            <person name="Wei J."/>
            <person name="Song S."/>
            <person name="Lu X."/>
            <person name="Gao Z."/>
            <person name="Gu W."/>
            <person name="Deng X."/>
            <person name="Ma D."/>
            <person name="Wang S."/>
            <person name="Liang W."/>
            <person name="Fang L."/>
            <person name="Cai C."/>
            <person name="Zhu X."/>
            <person name="Zhou B."/>
            <person name="Zhang Y."/>
            <person name="Chen Z."/>
            <person name="Xu S."/>
            <person name="Zhu R."/>
            <person name="Wang S."/>
            <person name="Zhang T."/>
            <person name="Zhao G."/>
        </authorList>
    </citation>
    <scope>NUCLEOTIDE SEQUENCE [LARGE SCALE GENOMIC DNA]</scope>
    <source>
        <strain evidence="2">cv. Xinhai21</strain>
        <tissue evidence="1">Leaf</tissue>
    </source>
</reference>
<evidence type="ECO:0000313" key="1">
    <source>
        <dbReference type="EMBL" id="PPS02043.1"/>
    </source>
</evidence>
<accession>A0A2P5XFB2</accession>
<name>A0A2P5XFB2_GOSBA</name>
<proteinExistence type="predicted"/>
<dbReference type="OrthoDB" id="1741468at2759"/>
<protein>
    <submittedName>
        <fullName evidence="1">Uncharacterized protein</fullName>
    </submittedName>
</protein>
<dbReference type="EMBL" id="KZ664997">
    <property type="protein sequence ID" value="PPS02043.1"/>
    <property type="molecule type" value="Genomic_DNA"/>
</dbReference>
<dbReference type="Proteomes" id="UP000239757">
    <property type="component" value="Unassembled WGS sequence"/>
</dbReference>
<gene>
    <name evidence="1" type="ORF">GOBAR_AA18626</name>
</gene>
<sequence>MAPGGSACKEVIESHSPVADYDIASAKSESNNATSTTTTTTMKTSVNLVGKHGIHSNNGVYELLECPVCTNLMYPPIHQVIRCKSLKDYGHRVVGKEGQFMSIEEDNSSLWVRFVAVKSYPHDGIEVAIVIGK</sequence>
<evidence type="ECO:0000313" key="2">
    <source>
        <dbReference type="Proteomes" id="UP000239757"/>
    </source>
</evidence>